<dbReference type="EMBL" id="VSSQ01079195">
    <property type="protein sequence ID" value="MPN28783.1"/>
    <property type="molecule type" value="Genomic_DNA"/>
</dbReference>
<evidence type="ECO:0000256" key="1">
    <source>
        <dbReference type="SAM" id="MobiDB-lite"/>
    </source>
</evidence>
<gene>
    <name evidence="2" type="ORF">SDC9_176228</name>
</gene>
<name>A0A645GYS7_9ZZZZ</name>
<feature type="compositionally biased region" description="Low complexity" evidence="1">
    <location>
        <begin position="39"/>
        <end position="53"/>
    </location>
</feature>
<proteinExistence type="predicted"/>
<dbReference type="AlphaFoldDB" id="A0A645GYS7"/>
<comment type="caution">
    <text evidence="2">The sequence shown here is derived from an EMBL/GenBank/DDBJ whole genome shotgun (WGS) entry which is preliminary data.</text>
</comment>
<feature type="region of interest" description="Disordered" evidence="1">
    <location>
        <begin position="21"/>
        <end position="53"/>
    </location>
</feature>
<evidence type="ECO:0000313" key="2">
    <source>
        <dbReference type="EMBL" id="MPN28783.1"/>
    </source>
</evidence>
<reference evidence="2" key="1">
    <citation type="submission" date="2019-08" db="EMBL/GenBank/DDBJ databases">
        <authorList>
            <person name="Kucharzyk K."/>
            <person name="Murdoch R.W."/>
            <person name="Higgins S."/>
            <person name="Loffler F."/>
        </authorList>
    </citation>
    <scope>NUCLEOTIDE SEQUENCE</scope>
</reference>
<sequence>MVAVPELRRPDIAEKVRSIERVRRRRTSRNPLPEGFAEGGSNTPSGNTNNPDSSAEFYRAIAYFKRAVDKFAETKIEAEVNYWEFKKTEDIVEKSQNLGRRS</sequence>
<protein>
    <submittedName>
        <fullName evidence="2">Uncharacterized protein</fullName>
    </submittedName>
</protein>
<organism evidence="2">
    <name type="scientific">bioreactor metagenome</name>
    <dbReference type="NCBI Taxonomy" id="1076179"/>
    <lineage>
        <taxon>unclassified sequences</taxon>
        <taxon>metagenomes</taxon>
        <taxon>ecological metagenomes</taxon>
    </lineage>
</organism>
<accession>A0A645GYS7</accession>